<dbReference type="CDD" id="cd03880">
    <property type="entry name" value="M28_QC_like"/>
    <property type="match status" value="1"/>
</dbReference>
<dbReference type="Gene3D" id="3.40.630.10">
    <property type="entry name" value="Zn peptidases"/>
    <property type="match status" value="1"/>
</dbReference>
<reference evidence="13" key="2">
    <citation type="submission" date="2015-06" db="UniProtKB">
        <authorList>
            <consortium name="EnsemblMetazoa"/>
        </authorList>
    </citation>
    <scope>IDENTIFICATION</scope>
</reference>
<comment type="catalytic activity">
    <reaction evidence="1">
        <text>N-terminal L-glutaminyl-[peptide] = N-terminal 5-oxo-L-prolyl-[peptide] + NH4(+)</text>
        <dbReference type="Rhea" id="RHEA:23652"/>
        <dbReference type="Rhea" id="RHEA-COMP:11736"/>
        <dbReference type="Rhea" id="RHEA-COMP:11846"/>
        <dbReference type="ChEBI" id="CHEBI:28938"/>
        <dbReference type="ChEBI" id="CHEBI:64722"/>
        <dbReference type="ChEBI" id="CHEBI:87215"/>
        <dbReference type="EC" id="2.3.2.5"/>
    </reaction>
</comment>
<organism evidence="13 14">
    <name type="scientific">Tetranychus urticae</name>
    <name type="common">Two-spotted spider mite</name>
    <dbReference type="NCBI Taxonomy" id="32264"/>
    <lineage>
        <taxon>Eukaryota</taxon>
        <taxon>Metazoa</taxon>
        <taxon>Ecdysozoa</taxon>
        <taxon>Arthropoda</taxon>
        <taxon>Chelicerata</taxon>
        <taxon>Arachnida</taxon>
        <taxon>Acari</taxon>
        <taxon>Acariformes</taxon>
        <taxon>Trombidiformes</taxon>
        <taxon>Prostigmata</taxon>
        <taxon>Eleutherengona</taxon>
        <taxon>Raphignathae</taxon>
        <taxon>Tetranychoidea</taxon>
        <taxon>Tetranychidae</taxon>
        <taxon>Tetranychus</taxon>
    </lineage>
</organism>
<evidence type="ECO:0000259" key="12">
    <source>
        <dbReference type="Pfam" id="PF04389"/>
    </source>
</evidence>
<dbReference type="EMBL" id="CAEY01000112">
    <property type="status" value="NOT_ANNOTATED_CDS"/>
    <property type="molecule type" value="Genomic_DNA"/>
</dbReference>
<keyword evidence="14" id="KW-1185">Reference proteome</keyword>
<evidence type="ECO:0000256" key="11">
    <source>
        <dbReference type="ARBA" id="ARBA00023315"/>
    </source>
</evidence>
<dbReference type="Proteomes" id="UP000015104">
    <property type="component" value="Unassembled WGS sequence"/>
</dbReference>
<keyword evidence="11" id="KW-0012">Acyltransferase</keyword>
<evidence type="ECO:0000256" key="1">
    <source>
        <dbReference type="ARBA" id="ARBA00000001"/>
    </source>
</evidence>
<dbReference type="OrthoDB" id="3907302at2759"/>
<protein>
    <recommendedName>
        <fullName evidence="5">Glutaminyl-peptide cyclotransferase</fullName>
        <ecNumber evidence="4">2.3.2.5</ecNumber>
    </recommendedName>
</protein>
<evidence type="ECO:0000256" key="7">
    <source>
        <dbReference type="ARBA" id="ARBA00022679"/>
    </source>
</evidence>
<keyword evidence="10" id="KW-1015">Disulfide bond</keyword>
<dbReference type="STRING" id="32264.T1KIE4"/>
<dbReference type="PANTHER" id="PTHR12283:SF6">
    <property type="entry name" value="GLUTAMINYL-PEPTIDE CYCLOTRANSFERASE-RELATED"/>
    <property type="match status" value="1"/>
</dbReference>
<evidence type="ECO:0000256" key="2">
    <source>
        <dbReference type="ARBA" id="ARBA00004613"/>
    </source>
</evidence>
<comment type="similarity">
    <text evidence="3">Belongs to the glutaminyl-peptide cyclotransferase family.</text>
</comment>
<sequence length="292" mass="33223">MIPRVSGTEGNRKVREFIENSMRDLGWTVEEDAFMANTPYGSKPFVNIIATLNPKACRRLMIACHYDSKLFPGKNFVAATDSAVPCSMMIEIARHFSSSLQKHKTERNDLTLQFVFFDGEEAFKDWTDTDSLYGSRHLAALWNKSRFPKNQADRQRCPGDYASELDRIDVMVLLDLLGTANPSIYSYFPETNPLYAKILRAEQRLNDLSLLEAEPPKTTTTYFKNRLSFGGVDDDHKPFASRGVPIVHVIPMPFPSVWHKMSDNGDALNHPTILNLIKIFKVFIAEYLHLAI</sequence>
<dbReference type="Pfam" id="PF04389">
    <property type="entry name" value="Peptidase_M28"/>
    <property type="match status" value="1"/>
</dbReference>
<evidence type="ECO:0000256" key="3">
    <source>
        <dbReference type="ARBA" id="ARBA00006014"/>
    </source>
</evidence>
<dbReference type="AlphaFoldDB" id="T1KIE4"/>
<reference evidence="14" key="1">
    <citation type="submission" date="2011-08" db="EMBL/GenBank/DDBJ databases">
        <authorList>
            <person name="Rombauts S."/>
        </authorList>
    </citation>
    <scope>NUCLEOTIDE SEQUENCE</scope>
    <source>
        <strain evidence="14">London</strain>
    </source>
</reference>
<dbReference type="HOGENOM" id="CLU_045003_1_0_1"/>
<dbReference type="FunFam" id="3.40.630.10:FF:000029">
    <property type="entry name" value="Glutaminyl-peptide cyclotransferase"/>
    <property type="match status" value="1"/>
</dbReference>
<dbReference type="InterPro" id="IPR037457">
    <property type="entry name" value="M28_QC"/>
</dbReference>
<dbReference type="EC" id="2.3.2.5" evidence="4"/>
<keyword evidence="8" id="KW-0479">Metal-binding</keyword>
<evidence type="ECO:0000313" key="14">
    <source>
        <dbReference type="Proteomes" id="UP000015104"/>
    </source>
</evidence>
<dbReference type="eggNOG" id="KOG3946">
    <property type="taxonomic scope" value="Eukaryota"/>
</dbReference>
<evidence type="ECO:0000313" key="13">
    <source>
        <dbReference type="EnsemblMetazoa" id="tetur12g01070.1"/>
    </source>
</evidence>
<dbReference type="InterPro" id="IPR040234">
    <property type="entry name" value="QC/QCL"/>
</dbReference>
<evidence type="ECO:0000256" key="8">
    <source>
        <dbReference type="ARBA" id="ARBA00022723"/>
    </source>
</evidence>
<dbReference type="PANTHER" id="PTHR12283">
    <property type="entry name" value="GLUTAMINYL-PEPTIDE CYCLOTRANSFERASE"/>
    <property type="match status" value="1"/>
</dbReference>
<dbReference type="GO" id="GO:0008270">
    <property type="term" value="F:zinc ion binding"/>
    <property type="evidence" value="ECO:0007669"/>
    <property type="project" value="TreeGrafter"/>
</dbReference>
<evidence type="ECO:0000256" key="10">
    <source>
        <dbReference type="ARBA" id="ARBA00023157"/>
    </source>
</evidence>
<keyword evidence="7" id="KW-0808">Transferase</keyword>
<dbReference type="GO" id="GO:0005576">
    <property type="term" value="C:extracellular region"/>
    <property type="evidence" value="ECO:0007669"/>
    <property type="project" value="UniProtKB-SubCell"/>
</dbReference>
<gene>
    <name evidence="13" type="primary">107364450</name>
</gene>
<dbReference type="EnsemblMetazoa" id="tetur12g01070.1">
    <property type="protein sequence ID" value="tetur12g01070.1"/>
    <property type="gene ID" value="tetur12g01070"/>
</dbReference>
<evidence type="ECO:0000256" key="4">
    <source>
        <dbReference type="ARBA" id="ARBA00012012"/>
    </source>
</evidence>
<evidence type="ECO:0000256" key="5">
    <source>
        <dbReference type="ARBA" id="ARBA00016861"/>
    </source>
</evidence>
<dbReference type="GO" id="GO:0016603">
    <property type="term" value="F:glutaminyl-peptide cyclotransferase activity"/>
    <property type="evidence" value="ECO:0007669"/>
    <property type="project" value="UniProtKB-EC"/>
</dbReference>
<keyword evidence="6" id="KW-0964">Secreted</keyword>
<evidence type="ECO:0000256" key="6">
    <source>
        <dbReference type="ARBA" id="ARBA00022525"/>
    </source>
</evidence>
<dbReference type="InterPro" id="IPR007484">
    <property type="entry name" value="Peptidase_M28"/>
</dbReference>
<dbReference type="SUPFAM" id="SSF53187">
    <property type="entry name" value="Zn-dependent exopeptidases"/>
    <property type="match status" value="1"/>
</dbReference>
<evidence type="ECO:0000256" key="9">
    <source>
        <dbReference type="ARBA" id="ARBA00022833"/>
    </source>
</evidence>
<comment type="subcellular location">
    <subcellularLocation>
        <location evidence="2">Secreted</location>
    </subcellularLocation>
</comment>
<keyword evidence="9" id="KW-0862">Zinc</keyword>
<accession>T1KIE4</accession>
<proteinExistence type="inferred from homology"/>
<name>T1KIE4_TETUR</name>
<feature type="domain" description="Peptidase M28" evidence="12">
    <location>
        <begin position="47"/>
        <end position="279"/>
    </location>
</feature>